<evidence type="ECO:0000256" key="7">
    <source>
        <dbReference type="SAM" id="Phobius"/>
    </source>
</evidence>
<dbReference type="Gene3D" id="1.20.1250.20">
    <property type="entry name" value="MFS general substrate transporter like domains"/>
    <property type="match status" value="1"/>
</dbReference>
<dbReference type="Pfam" id="PF07690">
    <property type="entry name" value="MFS_1"/>
    <property type="match status" value="1"/>
</dbReference>
<comment type="subcellular location">
    <subcellularLocation>
        <location evidence="1">Cell membrane</location>
        <topology evidence="1">Multi-pass membrane protein</topology>
    </subcellularLocation>
</comment>
<evidence type="ECO:0000313" key="9">
    <source>
        <dbReference type="EMBL" id="BAL52471.1"/>
    </source>
</evidence>
<dbReference type="PANTHER" id="PTHR43266">
    <property type="entry name" value="MACROLIDE-EFFLUX PROTEIN"/>
    <property type="match status" value="1"/>
</dbReference>
<evidence type="ECO:0000256" key="3">
    <source>
        <dbReference type="ARBA" id="ARBA00022475"/>
    </source>
</evidence>
<feature type="transmembrane region" description="Helical" evidence="7">
    <location>
        <begin position="68"/>
        <end position="89"/>
    </location>
</feature>
<keyword evidence="3" id="KW-1003">Cell membrane</keyword>
<dbReference type="AlphaFoldDB" id="H5S8I5"/>
<evidence type="ECO:0000256" key="2">
    <source>
        <dbReference type="ARBA" id="ARBA00022448"/>
    </source>
</evidence>
<gene>
    <name evidence="9" type="ORF">HGMM_F01E02C14</name>
</gene>
<evidence type="ECO:0000256" key="1">
    <source>
        <dbReference type="ARBA" id="ARBA00004651"/>
    </source>
</evidence>
<feature type="transmembrane region" description="Helical" evidence="7">
    <location>
        <begin position="281"/>
        <end position="299"/>
    </location>
</feature>
<dbReference type="GO" id="GO:0005886">
    <property type="term" value="C:plasma membrane"/>
    <property type="evidence" value="ECO:0007669"/>
    <property type="project" value="UniProtKB-SubCell"/>
</dbReference>
<feature type="domain" description="Major facilitator superfamily (MFS) profile" evidence="8">
    <location>
        <begin position="1"/>
        <end position="188"/>
    </location>
</feature>
<dbReference type="CDD" id="cd06173">
    <property type="entry name" value="MFS_MefA_like"/>
    <property type="match status" value="1"/>
</dbReference>
<feature type="transmembrane region" description="Helical" evidence="7">
    <location>
        <begin position="95"/>
        <end position="116"/>
    </location>
</feature>
<dbReference type="InterPro" id="IPR020846">
    <property type="entry name" value="MFS_dom"/>
</dbReference>
<keyword evidence="2" id="KW-0813">Transport</keyword>
<evidence type="ECO:0000256" key="5">
    <source>
        <dbReference type="ARBA" id="ARBA00022989"/>
    </source>
</evidence>
<keyword evidence="5 7" id="KW-1133">Transmembrane helix</keyword>
<evidence type="ECO:0000256" key="4">
    <source>
        <dbReference type="ARBA" id="ARBA00022692"/>
    </source>
</evidence>
<feature type="transmembrane region" description="Helical" evidence="7">
    <location>
        <begin position="12"/>
        <end position="30"/>
    </location>
</feature>
<sequence length="433" mass="45509">MLGFSIIWFGQLVSLTGSGMTVFALTLWAWQATGSATALALMGFFFMGPTVLVSPIAGALVDRWSRKFVMILTDTVSGVATLAVLLLYLSGNLQIWHLYAVATVVGAFQAFQWPAYSATISVMVDKKHYGRANGMMSLAESASAIAAPILAGFLIGVIGIAGVMTVDLITFFFAVGTLSIVHIPQPPKVTASPDLHKSSLLQESLYGFRYILQRPSLLGLQLTLMATNLLAAFAYGVMSPMILARSENNAQVLGTVLSISGVGGVIGGLAMSVWGGPKRRVHGLLGGLALESLLGVTLLGLGRSLPVWAVAAFCSALLIPIINGSNQAIWQSKVAPDVQGRVFAVRRLIAQVTSPLGVLIAGPLADFVFEPAMRTHSALRDFFGGLVGVGPGAGMALMFVFAGVLGVAVGLSGYLFKAVRDAESILPDHDERT</sequence>
<evidence type="ECO:0000259" key="8">
    <source>
        <dbReference type="PROSITE" id="PS50850"/>
    </source>
</evidence>
<feature type="transmembrane region" description="Helical" evidence="7">
    <location>
        <begin position="348"/>
        <end position="369"/>
    </location>
</feature>
<dbReference type="GO" id="GO:0022857">
    <property type="term" value="F:transmembrane transporter activity"/>
    <property type="evidence" value="ECO:0007669"/>
    <property type="project" value="InterPro"/>
</dbReference>
<feature type="transmembrane region" description="Helical" evidence="7">
    <location>
        <begin position="217"/>
        <end position="238"/>
    </location>
</feature>
<reference evidence="9" key="1">
    <citation type="journal article" date="2005" name="Environ. Microbiol.">
        <title>Genetic and functional properties of uncultivated thermophilic crenarchaeotes from a subsurface gold mine as revealed by analysis of genome fragments.</title>
        <authorList>
            <person name="Nunoura T."/>
            <person name="Hirayama H."/>
            <person name="Takami H."/>
            <person name="Oida H."/>
            <person name="Nishi S."/>
            <person name="Shimamura S."/>
            <person name="Suzuki Y."/>
            <person name="Inagaki F."/>
            <person name="Takai K."/>
            <person name="Nealson K.H."/>
            <person name="Horikoshi K."/>
        </authorList>
    </citation>
    <scope>NUCLEOTIDE SEQUENCE</scope>
</reference>
<dbReference type="PROSITE" id="PS50850">
    <property type="entry name" value="MFS"/>
    <property type="match status" value="1"/>
</dbReference>
<evidence type="ECO:0000256" key="6">
    <source>
        <dbReference type="ARBA" id="ARBA00023136"/>
    </source>
</evidence>
<keyword evidence="6 7" id="KW-0472">Membrane</keyword>
<dbReference type="PANTHER" id="PTHR43266:SF2">
    <property type="entry name" value="MAJOR FACILITATOR SUPERFAMILY (MFS) PROFILE DOMAIN-CONTAINING PROTEIN"/>
    <property type="match status" value="1"/>
</dbReference>
<feature type="transmembrane region" description="Helical" evidence="7">
    <location>
        <begin position="250"/>
        <end position="274"/>
    </location>
</feature>
<dbReference type="InterPro" id="IPR036259">
    <property type="entry name" value="MFS_trans_sf"/>
</dbReference>
<feature type="transmembrane region" description="Helical" evidence="7">
    <location>
        <begin position="36"/>
        <end position="61"/>
    </location>
</feature>
<proteinExistence type="predicted"/>
<feature type="transmembrane region" description="Helical" evidence="7">
    <location>
        <begin position="164"/>
        <end position="183"/>
    </location>
</feature>
<feature type="transmembrane region" description="Helical" evidence="7">
    <location>
        <begin position="305"/>
        <end position="323"/>
    </location>
</feature>
<name>H5S8I5_9BACT</name>
<accession>H5S8I5</accession>
<feature type="transmembrane region" description="Helical" evidence="7">
    <location>
        <begin position="389"/>
        <end position="416"/>
    </location>
</feature>
<reference evidence="9" key="2">
    <citation type="journal article" date="2012" name="PLoS ONE">
        <title>A Deeply Branching Thermophilic Bacterium with an Ancient Acetyl-CoA Pathway Dominates a Subsurface Ecosystem.</title>
        <authorList>
            <person name="Takami H."/>
            <person name="Noguchi H."/>
            <person name="Takaki Y."/>
            <person name="Uchiyama I."/>
            <person name="Toyoda A."/>
            <person name="Nishi S."/>
            <person name="Chee G.-J."/>
            <person name="Arai W."/>
            <person name="Nunoura T."/>
            <person name="Itoh T."/>
            <person name="Hattori M."/>
            <person name="Takai K."/>
        </authorList>
    </citation>
    <scope>NUCLEOTIDE SEQUENCE</scope>
</reference>
<keyword evidence="4 7" id="KW-0812">Transmembrane</keyword>
<dbReference type="SUPFAM" id="SSF103473">
    <property type="entry name" value="MFS general substrate transporter"/>
    <property type="match status" value="1"/>
</dbReference>
<dbReference type="EMBL" id="AP011629">
    <property type="protein sequence ID" value="BAL52471.1"/>
    <property type="molecule type" value="Genomic_DNA"/>
</dbReference>
<dbReference type="InterPro" id="IPR011701">
    <property type="entry name" value="MFS"/>
</dbReference>
<organism evidence="9">
    <name type="scientific">uncultured Acetothermia bacterium</name>
    <dbReference type="NCBI Taxonomy" id="236499"/>
    <lineage>
        <taxon>Bacteria</taxon>
        <taxon>Candidatus Bipolaricaulota</taxon>
        <taxon>environmental samples</taxon>
    </lineage>
</organism>
<feature type="transmembrane region" description="Helical" evidence="7">
    <location>
        <begin position="137"/>
        <end position="158"/>
    </location>
</feature>
<protein>
    <submittedName>
        <fullName evidence="9">MFS transporter</fullName>
    </submittedName>
</protein>